<name>A0A2Z6M3Q5_TRISU</name>
<evidence type="ECO:0000313" key="3">
    <source>
        <dbReference type="Proteomes" id="UP000242715"/>
    </source>
</evidence>
<protein>
    <submittedName>
        <fullName evidence="2">Uncharacterized protein</fullName>
    </submittedName>
</protein>
<keyword evidence="3" id="KW-1185">Reference proteome</keyword>
<reference evidence="3" key="1">
    <citation type="journal article" date="2017" name="Front. Plant Sci.">
        <title>Climate Clever Clovers: New Paradigm to Reduce the Environmental Footprint of Ruminants by Breeding Low Methanogenic Forages Utilizing Haplotype Variation.</title>
        <authorList>
            <person name="Kaur P."/>
            <person name="Appels R."/>
            <person name="Bayer P.E."/>
            <person name="Keeble-Gagnere G."/>
            <person name="Wang J."/>
            <person name="Hirakawa H."/>
            <person name="Shirasawa K."/>
            <person name="Vercoe P."/>
            <person name="Stefanova K."/>
            <person name="Durmic Z."/>
            <person name="Nichols P."/>
            <person name="Revell C."/>
            <person name="Isobe S.N."/>
            <person name="Edwards D."/>
            <person name="Erskine W."/>
        </authorList>
    </citation>
    <scope>NUCLEOTIDE SEQUENCE [LARGE SCALE GENOMIC DNA]</scope>
    <source>
        <strain evidence="3">cv. Daliak</strain>
    </source>
</reference>
<feature type="region of interest" description="Disordered" evidence="1">
    <location>
        <begin position="1"/>
        <end position="33"/>
    </location>
</feature>
<dbReference type="Proteomes" id="UP000242715">
    <property type="component" value="Unassembled WGS sequence"/>
</dbReference>
<dbReference type="EMBL" id="DF973341">
    <property type="protein sequence ID" value="GAU26781.1"/>
    <property type="molecule type" value="Genomic_DNA"/>
</dbReference>
<accession>A0A2Z6M3Q5</accession>
<proteinExistence type="predicted"/>
<evidence type="ECO:0000256" key="1">
    <source>
        <dbReference type="SAM" id="MobiDB-lite"/>
    </source>
</evidence>
<organism evidence="2 3">
    <name type="scientific">Trifolium subterraneum</name>
    <name type="common">Subterranean clover</name>
    <dbReference type="NCBI Taxonomy" id="3900"/>
    <lineage>
        <taxon>Eukaryota</taxon>
        <taxon>Viridiplantae</taxon>
        <taxon>Streptophyta</taxon>
        <taxon>Embryophyta</taxon>
        <taxon>Tracheophyta</taxon>
        <taxon>Spermatophyta</taxon>
        <taxon>Magnoliopsida</taxon>
        <taxon>eudicotyledons</taxon>
        <taxon>Gunneridae</taxon>
        <taxon>Pentapetalae</taxon>
        <taxon>rosids</taxon>
        <taxon>fabids</taxon>
        <taxon>Fabales</taxon>
        <taxon>Fabaceae</taxon>
        <taxon>Papilionoideae</taxon>
        <taxon>50 kb inversion clade</taxon>
        <taxon>NPAAA clade</taxon>
        <taxon>Hologalegina</taxon>
        <taxon>IRL clade</taxon>
        <taxon>Trifolieae</taxon>
        <taxon>Trifolium</taxon>
    </lineage>
</organism>
<sequence>MTIKVTRKEGESSGADGDVVPPPRVVTRTTRSSTATVADAGVDGDASNKAGITDKGEFVNADGVKEMSLCRKAEMLAIVWKHKCLKARMSML</sequence>
<dbReference type="AlphaFoldDB" id="A0A2Z6M3Q5"/>
<feature type="compositionally biased region" description="Basic and acidic residues" evidence="1">
    <location>
        <begin position="1"/>
        <end position="11"/>
    </location>
</feature>
<gene>
    <name evidence="2" type="ORF">TSUD_317790</name>
</gene>
<evidence type="ECO:0000313" key="2">
    <source>
        <dbReference type="EMBL" id="GAU26781.1"/>
    </source>
</evidence>